<proteinExistence type="predicted"/>
<dbReference type="Proteomes" id="UP000259119">
    <property type="component" value="Segment"/>
</dbReference>
<dbReference type="PIRSF" id="PIRSF028589">
    <property type="entry name" value="UCP028589"/>
    <property type="match status" value="1"/>
</dbReference>
<name>A0A125RN75_9CAUD</name>
<evidence type="ECO:0000313" key="1">
    <source>
        <dbReference type="EMBL" id="AMD42537.1"/>
    </source>
</evidence>
<accession>A0A125RN75</accession>
<organism evidence="1 2">
    <name type="scientific">Pseudomonas phage JBD16C</name>
    <dbReference type="NCBI Taxonomy" id="1777051"/>
    <lineage>
        <taxon>Viruses</taxon>
        <taxon>Duplodnaviria</taxon>
        <taxon>Heunggongvirae</taxon>
        <taxon>Uroviricota</taxon>
        <taxon>Caudoviricetes</taxon>
        <taxon>Casadabanvirus</taxon>
        <taxon>Casadabanvirus MP22</taxon>
    </lineage>
</organism>
<dbReference type="EMBL" id="KU199707">
    <property type="protein sequence ID" value="AMD42537.1"/>
    <property type="molecule type" value="Genomic_DNA"/>
</dbReference>
<protein>
    <submittedName>
        <fullName evidence="1">Uncharacterized protein</fullName>
    </submittedName>
</protein>
<reference evidence="1 2" key="1">
    <citation type="submission" date="2015-11" db="EMBL/GenBank/DDBJ databases">
        <title>Bacterial phenotypic diversity mediated by prophage integration.</title>
        <authorList>
            <person name="Bondy-Denomy J."/>
            <person name="Maughan H."/>
            <person name="Gong Y."/>
            <person name="Guttman D.S."/>
            <person name="Davidson A.R."/>
            <person name="Maxwell K.L."/>
        </authorList>
    </citation>
    <scope>NUCLEOTIDE SEQUENCE [LARGE SCALE GENOMIC DNA]</scope>
</reference>
<evidence type="ECO:0000313" key="2">
    <source>
        <dbReference type="Proteomes" id="UP000259119"/>
    </source>
</evidence>
<sequence>MAQVETYYYGQGKLKLAIHTAAGLTPWRWLGDVSALSGAMEEESMSHRESYSGKKVKVREWGISPSLNMTATLHSLDVDNVALFSQGTASTAAAGTVTGELLPAGLEAGDQVVLENPGVSDLVITDSAGTPVTLTEDHYLLEPAFGALEILSLPTSPAPTQPFIAAYEYMASKQVTLLSAAKRSNVALRYEGINLAEDGAPIIVEIYKLSPGLLQELSLITDGNDVAGMPVSFSALLDTSKPANGPLGQFGRIIQVG</sequence>
<gene>
    <name evidence="1" type="ORF">JBD16C_41</name>
</gene>
<dbReference type="InterPro" id="IPR016893">
    <property type="entry name" value="UCP028589"/>
</dbReference>